<dbReference type="WBParaSite" id="GPLIN_000194800">
    <property type="protein sequence ID" value="GPLIN_000194800"/>
    <property type="gene ID" value="GPLIN_000194800"/>
</dbReference>
<evidence type="ECO:0000313" key="11">
    <source>
        <dbReference type="Proteomes" id="UP000050741"/>
    </source>
</evidence>
<reference evidence="12" key="3">
    <citation type="submission" date="2016-06" db="UniProtKB">
        <authorList>
            <consortium name="WormBaseParasite"/>
        </authorList>
    </citation>
    <scope>IDENTIFICATION</scope>
</reference>
<dbReference type="EC" id="3.4.19.12" evidence="4"/>
<dbReference type="InterPro" id="IPR001394">
    <property type="entry name" value="Peptidase_C19_UCH"/>
</dbReference>
<keyword evidence="9" id="KW-0539">Nucleus</keyword>
<proteinExistence type="inferred from homology"/>
<name>A0A183BMW3_GLOPA</name>
<evidence type="ECO:0000256" key="7">
    <source>
        <dbReference type="ARBA" id="ARBA00022801"/>
    </source>
</evidence>
<dbReference type="PROSITE" id="PS50235">
    <property type="entry name" value="USP_3"/>
    <property type="match status" value="1"/>
</dbReference>
<keyword evidence="6" id="KW-0833">Ubl conjugation pathway</keyword>
<dbReference type="Proteomes" id="UP000050741">
    <property type="component" value="Unassembled WGS sequence"/>
</dbReference>
<dbReference type="Gene3D" id="3.90.70.10">
    <property type="entry name" value="Cysteine proteinases"/>
    <property type="match status" value="1"/>
</dbReference>
<dbReference type="GO" id="GO:0006508">
    <property type="term" value="P:proteolysis"/>
    <property type="evidence" value="ECO:0007669"/>
    <property type="project" value="UniProtKB-KW"/>
</dbReference>
<organism evidence="11 12">
    <name type="scientific">Globodera pallida</name>
    <name type="common">Potato cyst nematode worm</name>
    <name type="synonym">Heterodera pallida</name>
    <dbReference type="NCBI Taxonomy" id="36090"/>
    <lineage>
        <taxon>Eukaryota</taxon>
        <taxon>Metazoa</taxon>
        <taxon>Ecdysozoa</taxon>
        <taxon>Nematoda</taxon>
        <taxon>Chromadorea</taxon>
        <taxon>Rhabditida</taxon>
        <taxon>Tylenchina</taxon>
        <taxon>Tylenchomorpha</taxon>
        <taxon>Tylenchoidea</taxon>
        <taxon>Heteroderidae</taxon>
        <taxon>Heteroderinae</taxon>
        <taxon>Globodera</taxon>
    </lineage>
</organism>
<dbReference type="SUPFAM" id="SSF54236">
    <property type="entry name" value="Ubiquitin-like"/>
    <property type="match status" value="1"/>
</dbReference>
<dbReference type="GO" id="GO:0004843">
    <property type="term" value="F:cysteine-type deubiquitinase activity"/>
    <property type="evidence" value="ECO:0007669"/>
    <property type="project" value="UniProtKB-EC"/>
</dbReference>
<dbReference type="InterPro" id="IPR018200">
    <property type="entry name" value="USP_CS"/>
</dbReference>
<feature type="domain" description="USP" evidence="10">
    <location>
        <begin position="1"/>
        <end position="205"/>
    </location>
</feature>
<dbReference type="PANTHER" id="PTHR24006:SF722">
    <property type="entry name" value="UBIQUITIN CARBOXYL-TERMINAL HYDROLASE 48"/>
    <property type="match status" value="1"/>
</dbReference>
<keyword evidence="7" id="KW-0378">Hydrolase</keyword>
<reference evidence="11" key="2">
    <citation type="submission" date="2014-05" db="EMBL/GenBank/DDBJ databases">
        <title>The genome and life-stage specific transcriptomes of Globodera pallida elucidate key aspects of plant parasitism by a cyst nematode.</title>
        <authorList>
            <person name="Cotton J.A."/>
            <person name="Lilley C.J."/>
            <person name="Jones L.M."/>
            <person name="Kikuchi T."/>
            <person name="Reid A.J."/>
            <person name="Thorpe P."/>
            <person name="Tsai I.J."/>
            <person name="Beasley H."/>
            <person name="Blok V."/>
            <person name="Cock P.J.A."/>
            <person name="Van den Akker S.E."/>
            <person name="Holroyd N."/>
            <person name="Hunt M."/>
            <person name="Mantelin S."/>
            <person name="Naghra H."/>
            <person name="Pain A."/>
            <person name="Palomares-Rius J.E."/>
            <person name="Zarowiecki M."/>
            <person name="Berriman M."/>
            <person name="Jones J.T."/>
            <person name="Urwin P.E."/>
        </authorList>
    </citation>
    <scope>NUCLEOTIDE SEQUENCE [LARGE SCALE GENOMIC DNA]</scope>
    <source>
        <strain evidence="11">Lindley</strain>
    </source>
</reference>
<dbReference type="GO" id="GO:0005829">
    <property type="term" value="C:cytosol"/>
    <property type="evidence" value="ECO:0007669"/>
    <property type="project" value="TreeGrafter"/>
</dbReference>
<evidence type="ECO:0000259" key="10">
    <source>
        <dbReference type="PROSITE" id="PS50235"/>
    </source>
</evidence>
<dbReference type="CDD" id="cd17039">
    <property type="entry name" value="Ubl_ubiquitin_like"/>
    <property type="match status" value="1"/>
</dbReference>
<dbReference type="PROSITE" id="PS00973">
    <property type="entry name" value="USP_2"/>
    <property type="match status" value="1"/>
</dbReference>
<dbReference type="GO" id="GO:0005634">
    <property type="term" value="C:nucleus"/>
    <property type="evidence" value="ECO:0007669"/>
    <property type="project" value="UniProtKB-SubCell"/>
</dbReference>
<evidence type="ECO:0000256" key="4">
    <source>
        <dbReference type="ARBA" id="ARBA00012759"/>
    </source>
</evidence>
<dbReference type="SUPFAM" id="SSF54001">
    <property type="entry name" value="Cysteine proteinases"/>
    <property type="match status" value="1"/>
</dbReference>
<evidence type="ECO:0000256" key="3">
    <source>
        <dbReference type="ARBA" id="ARBA00009085"/>
    </source>
</evidence>
<keyword evidence="11" id="KW-1185">Reference proteome</keyword>
<comment type="similarity">
    <text evidence="3">Belongs to the peptidase C19 family.</text>
</comment>
<accession>A0A183BMW3</accession>
<dbReference type="Pfam" id="PF00443">
    <property type="entry name" value="UCH"/>
    <property type="match status" value="1"/>
</dbReference>
<dbReference type="InterPro" id="IPR038765">
    <property type="entry name" value="Papain-like_cys_pep_sf"/>
</dbReference>
<reference evidence="11" key="1">
    <citation type="submission" date="2013-12" db="EMBL/GenBank/DDBJ databases">
        <authorList>
            <person name="Aslett M."/>
        </authorList>
    </citation>
    <scope>NUCLEOTIDE SEQUENCE [LARGE SCALE GENOMIC DNA]</scope>
    <source>
        <strain evidence="11">Lindley</strain>
    </source>
</reference>
<comment type="catalytic activity">
    <reaction evidence="1">
        <text>Thiol-dependent hydrolysis of ester, thioester, amide, peptide and isopeptide bonds formed by the C-terminal Gly of ubiquitin (a 76-residue protein attached to proteins as an intracellular targeting signal).</text>
        <dbReference type="EC" id="3.4.19.12"/>
    </reaction>
</comment>
<dbReference type="AlphaFoldDB" id="A0A183BMW3"/>
<dbReference type="InterPro" id="IPR029071">
    <property type="entry name" value="Ubiquitin-like_domsf"/>
</dbReference>
<evidence type="ECO:0000256" key="2">
    <source>
        <dbReference type="ARBA" id="ARBA00004123"/>
    </source>
</evidence>
<sequence length="488" mass="54988">MPLVATSHGDAADMTAGVRGGVIVEVDETCIVCRKYNRGQLRGNVHEWLFGGVETGTDGQAAFMVHFSAQIAIGRALYDYQWDGCKTNGDVTRTSKFIHFPEVLIIQLNRYVVSNFRAQKLQHAVHFPRILAADVLPGVVDAKDYYRLWAVMIHRGKSMNAGHYYDIIREPVVTETTAPGYSGRLTNKSMTAEAGGCYALIYRRKGCSRTRSGPLLAPALLTRVGDELEEDFCRKKASGRAAFDVWTARLAERKIWLRQLWTDLEVQNGRNFIDRPGEITFLPTTLLRDILEKEYTAFEDCKSVESKYEPGTLSAVSIPLCKHNQVVPGPLNRGMLKAVNTLAAHRLLWEYNVELIPRTGADLCLDCVLRLRAYYVSRFTTGESEFFYPDGASIYIELKKELDHEIMDAWVGAYVHRGKNPAKLLKIKMCSDETIDDLKVRIFETIRHPPVIQLLYRERQILEGSQTLESAKVPGNNVNNLLIRVGDG</sequence>
<evidence type="ECO:0000313" key="12">
    <source>
        <dbReference type="WBParaSite" id="GPLIN_000194800"/>
    </source>
</evidence>
<dbReference type="InterPro" id="IPR050164">
    <property type="entry name" value="Peptidase_C19"/>
</dbReference>
<evidence type="ECO:0000256" key="9">
    <source>
        <dbReference type="ARBA" id="ARBA00023242"/>
    </source>
</evidence>
<dbReference type="GO" id="GO:0016579">
    <property type="term" value="P:protein deubiquitination"/>
    <property type="evidence" value="ECO:0007669"/>
    <property type="project" value="InterPro"/>
</dbReference>
<dbReference type="CDD" id="cd02257">
    <property type="entry name" value="Peptidase_C19"/>
    <property type="match status" value="1"/>
</dbReference>
<keyword evidence="5" id="KW-0645">Protease</keyword>
<keyword evidence="8" id="KW-0788">Thiol protease</keyword>
<comment type="subcellular location">
    <subcellularLocation>
        <location evidence="2">Nucleus</location>
    </subcellularLocation>
</comment>
<evidence type="ECO:0000256" key="8">
    <source>
        <dbReference type="ARBA" id="ARBA00022807"/>
    </source>
</evidence>
<evidence type="ECO:0000256" key="1">
    <source>
        <dbReference type="ARBA" id="ARBA00000707"/>
    </source>
</evidence>
<dbReference type="InterPro" id="IPR028889">
    <property type="entry name" value="USP"/>
</dbReference>
<protein>
    <recommendedName>
        <fullName evidence="4">ubiquitinyl hydrolase 1</fullName>
        <ecNumber evidence="4">3.4.19.12</ecNumber>
    </recommendedName>
</protein>
<evidence type="ECO:0000256" key="6">
    <source>
        <dbReference type="ARBA" id="ARBA00022786"/>
    </source>
</evidence>
<dbReference type="PANTHER" id="PTHR24006">
    <property type="entry name" value="UBIQUITIN CARBOXYL-TERMINAL HYDROLASE"/>
    <property type="match status" value="1"/>
</dbReference>
<evidence type="ECO:0000256" key="5">
    <source>
        <dbReference type="ARBA" id="ARBA00022670"/>
    </source>
</evidence>